<dbReference type="AlphaFoldDB" id="A0A518VAM7"/>
<name>A0A518VAM7_BRELA</name>
<dbReference type="OrthoDB" id="2654877at2"/>
<proteinExistence type="predicted"/>
<evidence type="ECO:0000313" key="2">
    <source>
        <dbReference type="Proteomes" id="UP000319432"/>
    </source>
</evidence>
<gene>
    <name evidence="1" type="ORF">EEL30_18070</name>
</gene>
<evidence type="ECO:0000313" key="1">
    <source>
        <dbReference type="EMBL" id="QDX94029.1"/>
    </source>
</evidence>
<sequence length="1152" mass="126813">MLNGKKSYLLSFTALFSKKGYKLAFGINQIFHNNNKYHLTAPVNSTYRALKEDTMKSADKVPYSATGLFERMLTLAENATEYEVTEMETVTAEVVTYLADIHKHLSGINKAVYDVDIDNYISSKSANDVAESEVKDMEEASPSTPKLEVLRITLTDHSICNARIHDAVNVFAEPYTSRLETEVERFSNPIIDVIDGDAISLEVGSDKKVLEIDVIDSIQADPMSQVSGHSTSVLSKSTRTDEISDGLTDSFIDTHIIDKEASVDGLGRNKALFSNLETAATDVITPTSEDNICYSTQVQETYDALRKDIEYYGEVSLTNEGHNFTRHALKDAITNDILTANSFSKIDGDVVHGTSGYTQRNDYVGSTSSFMDAYKAMDEHELVERLIEIESKRDVEVDKFGIKAVKGYTAVEATVHQEEKGEYYRDSVGVNILEAASHPKGTFQAVADKVTFSSHNEMYNAIALGDANEVSDYILDGVVDKHHKAFREHPHDAINHQAEQAESQKIEDVTMLGHSVAESESSYELKVDVKELASRSTVREVIISDVAVAESSKSEYFEINTLKSGKQFKYIDGVEDRGTSSVLGTHNNLAQADRNEFAFYRVGPDAAVNVGMSEGFIDNVSSGETHAIKEANMSTNLNEYSDNNNRLSEAIISITADGVDDAKFTAVELIREQIIRHPDIIQTVRIMTIMYGARVAEIIEAGMDKVISNGVVDKSVRADSLESITQAVVDKLKEGTTGSNIQGILDYIEHAKSERIANSDYVKFVGAESVFQEDFTGKVERGTEARLPQSYIEADCDQLQSGQHNGLGEVTSAEELSRAIIEANTRLSIVSDINTATRENSAESNELMAIEFADVNLTEYGVTLKTESGRLDNIAVDTHSSTVDTSLLRHGSGESTLQVIEGGKHDSNAEAATQHIEGGTTSKKTEAITVDGYSESKAIEHIGGLEVHTINQSTYTSSHETVIMTGETTYSGNDRLATLFERELASSEVNENASIYEINYADSVNIEDETVMETTIGADPIYTTEPTTVDEVSESIRKKRVIYTDMKEGSDGTRVKKTIETSVSGQDDATQLRKTVEVTPNDGDGATRTIRTVNIELEESSDGERKRRTIDVDTELGSTATNETIPVAPKRKIWIILGKLATWSKWNWKKTR</sequence>
<reference evidence="1 2" key="1">
    <citation type="submission" date="2018-11" db="EMBL/GenBank/DDBJ databases">
        <title>Phylogenetic determinants of toxin gene distribution in genomes of Brevibacillus laterosporus.</title>
        <authorList>
            <person name="Glare T.R."/>
            <person name="Durrant A."/>
            <person name="Berry C."/>
            <person name="Palma L."/>
            <person name="Ormskirk M."/>
            <person name="Cox M.O."/>
        </authorList>
    </citation>
    <scope>NUCLEOTIDE SEQUENCE [LARGE SCALE GENOMIC DNA]</scope>
    <source>
        <strain evidence="1 2">1821L</strain>
    </source>
</reference>
<protein>
    <submittedName>
        <fullName evidence="1">Uncharacterized protein</fullName>
    </submittedName>
</protein>
<organism evidence="1 2">
    <name type="scientific">Brevibacillus laterosporus</name>
    <name type="common">Bacillus laterosporus</name>
    <dbReference type="NCBI Taxonomy" id="1465"/>
    <lineage>
        <taxon>Bacteria</taxon>
        <taxon>Bacillati</taxon>
        <taxon>Bacillota</taxon>
        <taxon>Bacilli</taxon>
        <taxon>Bacillales</taxon>
        <taxon>Paenibacillaceae</taxon>
        <taxon>Brevibacillus</taxon>
    </lineage>
</organism>
<keyword evidence="2" id="KW-1185">Reference proteome</keyword>
<accession>A0A518VAM7</accession>
<dbReference type="Proteomes" id="UP000319432">
    <property type="component" value="Chromosome"/>
</dbReference>
<dbReference type="EMBL" id="CP033464">
    <property type="protein sequence ID" value="QDX94029.1"/>
    <property type="molecule type" value="Genomic_DNA"/>
</dbReference>